<feature type="domain" description="GAF" evidence="4">
    <location>
        <begin position="18"/>
        <end position="167"/>
    </location>
</feature>
<dbReference type="SMART" id="SM00065">
    <property type="entry name" value="GAF"/>
    <property type="match status" value="1"/>
</dbReference>
<dbReference type="GO" id="GO:0016301">
    <property type="term" value="F:kinase activity"/>
    <property type="evidence" value="ECO:0007669"/>
    <property type="project" value="UniProtKB-KW"/>
</dbReference>
<gene>
    <name evidence="5" type="ORF">K9U37_15360</name>
</gene>
<reference evidence="5" key="1">
    <citation type="journal article" date="2022" name="ISME J.">
        <title>Identification of active gaseous-alkane degraders at natural gas seeps.</title>
        <authorList>
            <person name="Farhan Ul Haque M."/>
            <person name="Hernandez M."/>
            <person name="Crombie A.T."/>
            <person name="Murrell J.C."/>
        </authorList>
    </citation>
    <scope>NUCLEOTIDE SEQUENCE</scope>
    <source>
        <strain evidence="5">ANDR5</strain>
    </source>
</reference>
<evidence type="ECO:0000313" key="5">
    <source>
        <dbReference type="EMBL" id="MCI4676181.1"/>
    </source>
</evidence>
<keyword evidence="6" id="KW-1185">Reference proteome</keyword>
<sequence length="378" mass="40057">MAVLGIDGEFSAVLSLLDRTAALRRGAEIVYRVLGADLAVGANRIAEDDMMEVVAVVGGRTELLNGLVIGPQEGLGGQAAVLRRTAAVDDYCLSRAITHDFDHGVRAEGLHAVMAAPIVRAHRLYGLLYAARRSAVPWTDGDRTALLGLARQTAVAMEVADSAREMAEVAVFSERQRLAIQLHDSVGATLFSLRVALTSARAAAEARADATLELLTDALALTERATSELRAQTYSLHQAPEDKALAVALQGECRDFSERTGVAAELVVLGDLPLLDRGRTDVLRRTAREALLNVEKHAGAHSVVVSLYTSQEGVGMAVADDGTAGDITLQDERGLGLRAMAERIERVGGQLTCVGNDEGGGTVRAWVPVARAFRPVAP</sequence>
<protein>
    <submittedName>
        <fullName evidence="5">Histidine kinase</fullName>
    </submittedName>
</protein>
<dbReference type="Pfam" id="PF07730">
    <property type="entry name" value="HisKA_3"/>
    <property type="match status" value="1"/>
</dbReference>
<dbReference type="CDD" id="cd16917">
    <property type="entry name" value="HATPase_UhpB-NarQ-NarX-like"/>
    <property type="match status" value="1"/>
</dbReference>
<evidence type="ECO:0000256" key="3">
    <source>
        <dbReference type="ARBA" id="ARBA00023012"/>
    </source>
</evidence>
<dbReference type="PANTHER" id="PTHR24421:SF61">
    <property type="entry name" value="OXYGEN SENSOR HISTIDINE KINASE NREB"/>
    <property type="match status" value="1"/>
</dbReference>
<proteinExistence type="predicted"/>
<dbReference type="SUPFAM" id="SSF55874">
    <property type="entry name" value="ATPase domain of HSP90 chaperone/DNA topoisomerase II/histidine kinase"/>
    <property type="match status" value="1"/>
</dbReference>
<evidence type="ECO:0000256" key="2">
    <source>
        <dbReference type="ARBA" id="ARBA00022777"/>
    </source>
</evidence>
<dbReference type="Proteomes" id="UP001139068">
    <property type="component" value="Unassembled WGS sequence"/>
</dbReference>
<dbReference type="Gene3D" id="1.20.5.1930">
    <property type="match status" value="1"/>
</dbReference>
<keyword evidence="1" id="KW-0808">Transferase</keyword>
<dbReference type="InterPro" id="IPR029016">
    <property type="entry name" value="GAF-like_dom_sf"/>
</dbReference>
<dbReference type="InterPro" id="IPR050482">
    <property type="entry name" value="Sensor_HK_TwoCompSys"/>
</dbReference>
<organism evidence="5 6">
    <name type="scientific">Candidatus Mycolicibacterium alkanivorans</name>
    <dbReference type="NCBI Taxonomy" id="2954114"/>
    <lineage>
        <taxon>Bacteria</taxon>
        <taxon>Bacillati</taxon>
        <taxon>Actinomycetota</taxon>
        <taxon>Actinomycetes</taxon>
        <taxon>Mycobacteriales</taxon>
        <taxon>Mycobacteriaceae</taxon>
        <taxon>Mycolicibacterium</taxon>
    </lineage>
</organism>
<keyword evidence="3" id="KW-0902">Two-component regulatory system</keyword>
<evidence type="ECO:0000256" key="1">
    <source>
        <dbReference type="ARBA" id="ARBA00022679"/>
    </source>
</evidence>
<dbReference type="InterPro" id="IPR011712">
    <property type="entry name" value="Sig_transdc_His_kin_sub3_dim/P"/>
</dbReference>
<comment type="caution">
    <text evidence="5">The sequence shown here is derived from an EMBL/GenBank/DDBJ whole genome shotgun (WGS) entry which is preliminary data.</text>
</comment>
<dbReference type="InterPro" id="IPR036890">
    <property type="entry name" value="HATPase_C_sf"/>
</dbReference>
<evidence type="ECO:0000313" key="6">
    <source>
        <dbReference type="Proteomes" id="UP001139068"/>
    </source>
</evidence>
<dbReference type="EMBL" id="JAIVFL010000001">
    <property type="protein sequence ID" value="MCI4676181.1"/>
    <property type="molecule type" value="Genomic_DNA"/>
</dbReference>
<dbReference type="SUPFAM" id="SSF55781">
    <property type="entry name" value="GAF domain-like"/>
    <property type="match status" value="1"/>
</dbReference>
<keyword evidence="2 5" id="KW-0418">Kinase</keyword>
<dbReference type="PANTHER" id="PTHR24421">
    <property type="entry name" value="NITRATE/NITRITE SENSOR PROTEIN NARX-RELATED"/>
    <property type="match status" value="1"/>
</dbReference>
<name>A0ABS9YY65_9MYCO</name>
<dbReference type="Pfam" id="PF01590">
    <property type="entry name" value="GAF"/>
    <property type="match status" value="1"/>
</dbReference>
<dbReference type="Gene3D" id="3.30.450.40">
    <property type="match status" value="1"/>
</dbReference>
<dbReference type="RefSeq" id="WP_243072401.1">
    <property type="nucleotide sequence ID" value="NZ_JAIVFL010000001.1"/>
</dbReference>
<accession>A0ABS9YY65</accession>
<evidence type="ECO:0000259" key="4">
    <source>
        <dbReference type="SMART" id="SM00065"/>
    </source>
</evidence>
<dbReference type="InterPro" id="IPR003018">
    <property type="entry name" value="GAF"/>
</dbReference>
<dbReference type="Gene3D" id="3.30.565.10">
    <property type="entry name" value="Histidine kinase-like ATPase, C-terminal domain"/>
    <property type="match status" value="1"/>
</dbReference>